<dbReference type="HOGENOM" id="CLU_390856_0_0_1"/>
<dbReference type="AlphaFoldDB" id="W7E3C1"/>
<organism evidence="2 3">
    <name type="scientific">Bipolaris victoriae (strain FI3)</name>
    <name type="common">Victoria blight of oats agent</name>
    <name type="synonym">Cochliobolus victoriae</name>
    <dbReference type="NCBI Taxonomy" id="930091"/>
    <lineage>
        <taxon>Eukaryota</taxon>
        <taxon>Fungi</taxon>
        <taxon>Dikarya</taxon>
        <taxon>Ascomycota</taxon>
        <taxon>Pezizomycotina</taxon>
        <taxon>Dothideomycetes</taxon>
        <taxon>Pleosporomycetidae</taxon>
        <taxon>Pleosporales</taxon>
        <taxon>Pleosporineae</taxon>
        <taxon>Pleosporaceae</taxon>
        <taxon>Bipolaris</taxon>
    </lineage>
</organism>
<dbReference type="OrthoDB" id="5404004at2759"/>
<protein>
    <submittedName>
        <fullName evidence="2">Uncharacterized protein</fullName>
    </submittedName>
</protein>
<accession>W7E3C1</accession>
<feature type="region of interest" description="Disordered" evidence="1">
    <location>
        <begin position="204"/>
        <end position="275"/>
    </location>
</feature>
<dbReference type="GeneID" id="26248760"/>
<sequence>MPGMLTRSKSLRFLRNNRRDVIDQEKGNTMPALKASQTDLDKYHASTANLQLEGNLKAPDVVIRPSTSGGPVERPVMSRREISPAPSFHSEDHVHSFQSPTSSTTVLYTSDVTKEQGIIGIALGSPTCASHWIPPPQAVDSKTNPGFTDLPANMLTHPNASSPSLSGPPGQAKPKLSRWKSLFRKAAPPPITPQEQAAFYQLSQSVDKSARADSHHDEEVNESKTSLKDETGREKLRNVSPPAYKPDIRESRKWSHGEFVVPKSPPQATSTRGRAVTVGNPASDLQERTIQPPILDITLPDITMERYSIMFGNLLQSGPSRSSLLERRQGNTEKVKPLNELSAKDEPPVESFPLQRRVTSPVVTSSPRLTLFPPTTTSRAPSPLGTPVINRSKRDIKRSKTLPSKSPVRTEFVDISDRSEKKIDAAKLAPAASPYLKPALTPTSMSGSESEAESVSVVAAPILHGHGQPTTLHLDDREPDWELCAPPPRAAKREALVIPDTPVSTLVRSPSTRQPKVTKMSALCSHPASAPIDVPSPLQRLQSLSTPPHSASRLGEKPAKATVGLARSVSLSRAHSPRTVVRVSTIPSEERVLDKLALTPTMVEVKNRKSHRVQLEDA</sequence>
<dbReference type="Proteomes" id="UP000054337">
    <property type="component" value="Unassembled WGS sequence"/>
</dbReference>
<feature type="region of interest" description="Disordered" evidence="1">
    <location>
        <begin position="365"/>
        <end position="389"/>
    </location>
</feature>
<dbReference type="EMBL" id="KI968759">
    <property type="protein sequence ID" value="EUN24918.1"/>
    <property type="molecule type" value="Genomic_DNA"/>
</dbReference>
<feature type="region of interest" description="Disordered" evidence="1">
    <location>
        <begin position="154"/>
        <end position="176"/>
    </location>
</feature>
<reference evidence="2 3" key="1">
    <citation type="journal article" date="2013" name="PLoS Genet.">
        <title>Comparative genome structure, secondary metabolite, and effector coding capacity across Cochliobolus pathogens.</title>
        <authorList>
            <person name="Condon B.J."/>
            <person name="Leng Y."/>
            <person name="Wu D."/>
            <person name="Bushley K.E."/>
            <person name="Ohm R.A."/>
            <person name="Otillar R."/>
            <person name="Martin J."/>
            <person name="Schackwitz W."/>
            <person name="Grimwood J."/>
            <person name="MohdZainudin N."/>
            <person name="Xue C."/>
            <person name="Wang R."/>
            <person name="Manning V.A."/>
            <person name="Dhillon B."/>
            <person name="Tu Z.J."/>
            <person name="Steffenson B.J."/>
            <person name="Salamov A."/>
            <person name="Sun H."/>
            <person name="Lowry S."/>
            <person name="LaButti K."/>
            <person name="Han J."/>
            <person name="Copeland A."/>
            <person name="Lindquist E."/>
            <person name="Barry K."/>
            <person name="Schmutz J."/>
            <person name="Baker S.E."/>
            <person name="Ciuffetti L.M."/>
            <person name="Grigoriev I.V."/>
            <person name="Zhong S."/>
            <person name="Turgeon B.G."/>
        </authorList>
    </citation>
    <scope>NUCLEOTIDE SEQUENCE [LARGE SCALE GENOMIC DNA]</scope>
    <source>
        <strain evidence="2 3">FI3</strain>
    </source>
</reference>
<feature type="compositionally biased region" description="Polar residues" evidence="1">
    <location>
        <begin position="365"/>
        <end position="380"/>
    </location>
</feature>
<evidence type="ECO:0000256" key="1">
    <source>
        <dbReference type="SAM" id="MobiDB-lite"/>
    </source>
</evidence>
<dbReference type="RefSeq" id="XP_014554501.1">
    <property type="nucleotide sequence ID" value="XM_014699015.1"/>
</dbReference>
<evidence type="ECO:0000313" key="2">
    <source>
        <dbReference type="EMBL" id="EUN24918.1"/>
    </source>
</evidence>
<evidence type="ECO:0000313" key="3">
    <source>
        <dbReference type="Proteomes" id="UP000054337"/>
    </source>
</evidence>
<feature type="compositionally biased region" description="Polar residues" evidence="1">
    <location>
        <begin position="156"/>
        <end position="165"/>
    </location>
</feature>
<gene>
    <name evidence="2" type="ORF">COCVIDRAFT_104707</name>
</gene>
<keyword evidence="3" id="KW-1185">Reference proteome</keyword>
<name>W7E3C1_BIPV3</name>
<proteinExistence type="predicted"/>
<feature type="compositionally biased region" description="Basic and acidic residues" evidence="1">
    <location>
        <begin position="246"/>
        <end position="256"/>
    </location>
</feature>
<feature type="compositionally biased region" description="Basic and acidic residues" evidence="1">
    <location>
        <begin position="208"/>
        <end position="237"/>
    </location>
</feature>